<reference evidence="3 4" key="1">
    <citation type="submission" date="2021-04" db="EMBL/GenBank/DDBJ databases">
        <authorList>
            <person name="Bliznina A."/>
        </authorList>
    </citation>
    <scope>NUCLEOTIDE SEQUENCE [LARGE SCALE GENOMIC DNA]</scope>
</reference>
<dbReference type="PROSITE" id="PS51419">
    <property type="entry name" value="RAB"/>
    <property type="match status" value="1"/>
</dbReference>
<dbReference type="PROSITE" id="PS51421">
    <property type="entry name" value="RAS"/>
    <property type="match status" value="1"/>
</dbReference>
<keyword evidence="4" id="KW-1185">Reference proteome</keyword>
<evidence type="ECO:0000256" key="1">
    <source>
        <dbReference type="ARBA" id="ARBA00022741"/>
    </source>
</evidence>
<keyword evidence="1" id="KW-0547">Nucleotide-binding</keyword>
<dbReference type="InterPro" id="IPR001806">
    <property type="entry name" value="Small_GTPase"/>
</dbReference>
<dbReference type="PRINTS" id="PR00449">
    <property type="entry name" value="RASTRNSFRMNG"/>
</dbReference>
<dbReference type="SUPFAM" id="SSF52540">
    <property type="entry name" value="P-loop containing nucleoside triphosphate hydrolases"/>
    <property type="match status" value="1"/>
</dbReference>
<accession>A0ABN7SS81</accession>
<dbReference type="NCBIfam" id="TIGR00231">
    <property type="entry name" value="small_GTP"/>
    <property type="match status" value="1"/>
</dbReference>
<dbReference type="InterPro" id="IPR020849">
    <property type="entry name" value="Small_GTPase_Ras-type"/>
</dbReference>
<organism evidence="3 4">
    <name type="scientific">Oikopleura dioica</name>
    <name type="common">Tunicate</name>
    <dbReference type="NCBI Taxonomy" id="34765"/>
    <lineage>
        <taxon>Eukaryota</taxon>
        <taxon>Metazoa</taxon>
        <taxon>Chordata</taxon>
        <taxon>Tunicata</taxon>
        <taxon>Appendicularia</taxon>
        <taxon>Copelata</taxon>
        <taxon>Oikopleuridae</taxon>
        <taxon>Oikopleura</taxon>
    </lineage>
</organism>
<dbReference type="SMART" id="SM00173">
    <property type="entry name" value="RAS"/>
    <property type="match status" value="1"/>
</dbReference>
<dbReference type="EMBL" id="OU015566">
    <property type="protein sequence ID" value="CAG5103448.1"/>
    <property type="molecule type" value="Genomic_DNA"/>
</dbReference>
<dbReference type="Proteomes" id="UP001158576">
    <property type="component" value="Chromosome 1"/>
</dbReference>
<dbReference type="SMART" id="SM00174">
    <property type="entry name" value="RHO"/>
    <property type="match status" value="1"/>
</dbReference>
<dbReference type="Pfam" id="PF00071">
    <property type="entry name" value="Ras"/>
    <property type="match status" value="1"/>
</dbReference>
<evidence type="ECO:0000256" key="2">
    <source>
        <dbReference type="ARBA" id="ARBA00023134"/>
    </source>
</evidence>
<name>A0ABN7SS81_OIKDI</name>
<evidence type="ECO:0000313" key="3">
    <source>
        <dbReference type="EMBL" id="CAG5103448.1"/>
    </source>
</evidence>
<gene>
    <name evidence="3" type="ORF">OKIOD_LOCUS9542</name>
</gene>
<dbReference type="SMART" id="SM00175">
    <property type="entry name" value="RAB"/>
    <property type="match status" value="1"/>
</dbReference>
<protein>
    <submittedName>
        <fullName evidence="3">Oidioi.mRNA.OKI2018_I69.chr1.g777.t1.cds</fullName>
    </submittedName>
</protein>
<keyword evidence="2" id="KW-0342">GTP-binding</keyword>
<proteinExistence type="predicted"/>
<sequence>MASPQNDMSLVVLGSGGVGKSALTVQFHQQVFVQEYDPTLEDNYVKRHDVDGQTYKLSILDTAGQDEFSLFRENYYKSGQGFIIVCSFDSRASLDEVRKFFDEIQRTSERKHGPIIIAVNKADKEDRQFQEDAVRSMCNQLNLRYIVTSAKTNLNVENLFTEIVREVVQYRLKNPPPQPKKNKKKKGCQIM</sequence>
<dbReference type="InterPro" id="IPR027417">
    <property type="entry name" value="P-loop_NTPase"/>
</dbReference>
<dbReference type="InterPro" id="IPR005225">
    <property type="entry name" value="Small_GTP-bd"/>
</dbReference>
<dbReference type="SMART" id="SM00176">
    <property type="entry name" value="RAN"/>
    <property type="match status" value="1"/>
</dbReference>
<dbReference type="CDD" id="cd00876">
    <property type="entry name" value="Ras"/>
    <property type="match status" value="1"/>
</dbReference>
<dbReference type="PANTHER" id="PTHR24070">
    <property type="entry name" value="RAS, DI-RAS, AND RHEB FAMILY MEMBERS OF SMALL GTPASE SUPERFAMILY"/>
    <property type="match status" value="1"/>
</dbReference>
<evidence type="ECO:0000313" key="4">
    <source>
        <dbReference type="Proteomes" id="UP001158576"/>
    </source>
</evidence>
<dbReference type="Gene3D" id="3.40.50.300">
    <property type="entry name" value="P-loop containing nucleotide triphosphate hydrolases"/>
    <property type="match status" value="1"/>
</dbReference>